<keyword evidence="15" id="KW-1185">Reference proteome</keyword>
<dbReference type="SUPFAM" id="SSF55486">
    <property type="entry name" value="Metalloproteases ('zincins'), catalytic domain"/>
    <property type="match status" value="1"/>
</dbReference>
<dbReference type="Gene3D" id="3.10.450.490">
    <property type="match status" value="1"/>
</dbReference>
<dbReference type="GO" id="GO:0005576">
    <property type="term" value="C:extracellular region"/>
    <property type="evidence" value="ECO:0007669"/>
    <property type="project" value="UniProtKB-SubCell"/>
</dbReference>
<evidence type="ECO:0000259" key="11">
    <source>
        <dbReference type="Pfam" id="PF01447"/>
    </source>
</evidence>
<evidence type="ECO:0000259" key="12">
    <source>
        <dbReference type="Pfam" id="PF02868"/>
    </source>
</evidence>
<dbReference type="RefSeq" id="WP_138124690.1">
    <property type="nucleotide sequence ID" value="NZ_SWLG01000004.1"/>
</dbReference>
<feature type="domain" description="Peptidase M4" evidence="11">
    <location>
        <begin position="251"/>
        <end position="396"/>
    </location>
</feature>
<evidence type="ECO:0000313" key="14">
    <source>
        <dbReference type="EMBL" id="TLS38358.1"/>
    </source>
</evidence>
<dbReference type="InterPro" id="IPR013856">
    <property type="entry name" value="Peptidase_M4_domain"/>
</dbReference>
<dbReference type="Pfam" id="PF02868">
    <property type="entry name" value="Peptidase_M4_C"/>
    <property type="match status" value="1"/>
</dbReference>
<dbReference type="PANTHER" id="PTHR33794">
    <property type="entry name" value="BACILLOLYSIN"/>
    <property type="match status" value="1"/>
</dbReference>
<accession>A0A5R9F9P8</accession>
<dbReference type="InterPro" id="IPR011096">
    <property type="entry name" value="FTP_domain"/>
</dbReference>
<keyword evidence="8 10" id="KW-0482">Metalloprotease</keyword>
<dbReference type="CDD" id="cd09597">
    <property type="entry name" value="M4_TLP"/>
    <property type="match status" value="1"/>
</dbReference>
<evidence type="ECO:0000256" key="9">
    <source>
        <dbReference type="PIRSR" id="PIRSR623612-1"/>
    </source>
</evidence>
<dbReference type="Proteomes" id="UP000308230">
    <property type="component" value="Unassembled WGS sequence"/>
</dbReference>
<dbReference type="GO" id="GO:0006508">
    <property type="term" value="P:proteolysis"/>
    <property type="evidence" value="ECO:0007669"/>
    <property type="project" value="UniProtKB-KW"/>
</dbReference>
<evidence type="ECO:0000256" key="3">
    <source>
        <dbReference type="ARBA" id="ARBA00022670"/>
    </source>
</evidence>
<evidence type="ECO:0000259" key="13">
    <source>
        <dbReference type="Pfam" id="PF07504"/>
    </source>
</evidence>
<dbReference type="EMBL" id="SWLG01000004">
    <property type="protein sequence ID" value="TLS38358.1"/>
    <property type="molecule type" value="Genomic_DNA"/>
</dbReference>
<feature type="domain" description="Peptidase M4 C-terminal" evidence="12">
    <location>
        <begin position="399"/>
        <end position="546"/>
    </location>
</feature>
<dbReference type="GO" id="GO:0046872">
    <property type="term" value="F:metal ion binding"/>
    <property type="evidence" value="ECO:0007669"/>
    <property type="project" value="UniProtKB-UniRule"/>
</dbReference>
<organism evidence="14 15">
    <name type="scientific">Exobacillus caeni</name>
    <dbReference type="NCBI Taxonomy" id="2574798"/>
    <lineage>
        <taxon>Bacteria</taxon>
        <taxon>Bacillati</taxon>
        <taxon>Bacillota</taxon>
        <taxon>Bacilli</taxon>
        <taxon>Bacillales</taxon>
        <taxon>Guptibacillaceae</taxon>
        <taxon>Exobacillus</taxon>
    </lineage>
</organism>
<reference evidence="14 15" key="1">
    <citation type="submission" date="2019-04" db="EMBL/GenBank/DDBJ databases">
        <title>Bacillus caeni sp. nov., a bacterium isolated from mangrove sediment.</title>
        <authorList>
            <person name="Huang H."/>
            <person name="Mo K."/>
            <person name="Hu Y."/>
        </authorList>
    </citation>
    <scope>NUCLEOTIDE SEQUENCE [LARGE SCALE GENOMIC DNA]</scope>
    <source>
        <strain evidence="14 15">HB172195</strain>
    </source>
</reference>
<evidence type="ECO:0000256" key="8">
    <source>
        <dbReference type="ARBA" id="ARBA00023049"/>
    </source>
</evidence>
<keyword evidence="7 10" id="KW-0862">Zinc</keyword>
<sequence>MKKSLALALATGLVFSSGLPGVNAMSDDALQQKAMDKMEIVQKNFDKNDKVPSFLSGKLSEKSYNTEKEIKTYLKENSDLFKLNPKTDLTLLDVKTDELGMKHYEYIQSVKGVPVEGAKFIVHTDKEGKVTAVNGTVHPTASADVKTTSPKLSKQDAIEKAWDSIDLTKAETNNNGESGEAPSFVKNSDMLETAEKGKLVVHEKNGKFSLAYKVELQFIDPYPANWQIFVDARDGSIVEAYNAVTASATSGYGYGVNGGYKALNTYYSSGTYYLYDVTKPMSGVIRTTTAKNGTSIPGWYSVDSNNAWTAYSQGADVDAHYNAGKVYDYYYNTHNRNSYDNSGSTLTSTVHYGSNYNNAFWNGSQMVYGDGDGSTFAPLSGALDVVAHELTHAVTERTAGLQYQYQSGALNESMSDVFGYFLDSGDWLMGEDVYTPGVGGDALRSLSNPEAYGQPSHMNDYVNTSSDNGGVHTNSGIPNKAGYLTISSIGKSAAEKIYYRALTVYLTPTSDFSDARAALLQSAADYYGSGSSTYNAVANAWNQVGVY</sequence>
<comment type="cofactor">
    <cofactor evidence="1 10">
        <name>Zn(2+)</name>
        <dbReference type="ChEBI" id="CHEBI:29105"/>
    </cofactor>
</comment>
<dbReference type="Pfam" id="PF01447">
    <property type="entry name" value="Peptidase_M4"/>
    <property type="match status" value="1"/>
</dbReference>
<evidence type="ECO:0000256" key="4">
    <source>
        <dbReference type="ARBA" id="ARBA00022723"/>
    </source>
</evidence>
<evidence type="ECO:0000256" key="1">
    <source>
        <dbReference type="ARBA" id="ARBA00001947"/>
    </source>
</evidence>
<dbReference type="InterPro" id="IPR023612">
    <property type="entry name" value="Peptidase_M4"/>
</dbReference>
<dbReference type="Gene3D" id="3.10.170.10">
    <property type="match status" value="1"/>
</dbReference>
<dbReference type="GO" id="GO:0004222">
    <property type="term" value="F:metalloendopeptidase activity"/>
    <property type="evidence" value="ECO:0007669"/>
    <property type="project" value="UniProtKB-UniRule"/>
</dbReference>
<evidence type="ECO:0000256" key="10">
    <source>
        <dbReference type="RuleBase" id="RU366073"/>
    </source>
</evidence>
<dbReference type="PANTHER" id="PTHR33794:SF1">
    <property type="entry name" value="BACILLOLYSIN"/>
    <property type="match status" value="1"/>
</dbReference>
<keyword evidence="3 10" id="KW-0645">Protease</keyword>
<comment type="caution">
    <text evidence="14">The sequence shown here is derived from an EMBL/GenBank/DDBJ whole genome shotgun (WGS) entry which is preliminary data.</text>
</comment>
<feature type="active site" description="Proton donor" evidence="9">
    <location>
        <position position="472"/>
    </location>
</feature>
<feature type="domain" description="FTP" evidence="13">
    <location>
        <begin position="88"/>
        <end position="136"/>
    </location>
</feature>
<evidence type="ECO:0000256" key="6">
    <source>
        <dbReference type="ARBA" id="ARBA00022801"/>
    </source>
</evidence>
<dbReference type="OrthoDB" id="291295at2"/>
<evidence type="ECO:0000256" key="7">
    <source>
        <dbReference type="ARBA" id="ARBA00022833"/>
    </source>
</evidence>
<comment type="similarity">
    <text evidence="2 10">Belongs to the peptidase M4 family.</text>
</comment>
<evidence type="ECO:0000256" key="5">
    <source>
        <dbReference type="ARBA" id="ARBA00022729"/>
    </source>
</evidence>
<proteinExistence type="inferred from homology"/>
<keyword evidence="10" id="KW-0964">Secreted</keyword>
<dbReference type="Gene3D" id="3.10.450.40">
    <property type="match status" value="1"/>
</dbReference>
<dbReference type="InterPro" id="IPR050728">
    <property type="entry name" value="Zinc_Metalloprotease_M4"/>
</dbReference>
<gene>
    <name evidence="14" type="ORF">FCL54_06945</name>
</gene>
<protein>
    <recommendedName>
        <fullName evidence="10">Neutral metalloproteinase</fullName>
        <ecNumber evidence="10">3.4.24.-</ecNumber>
    </recommendedName>
</protein>
<dbReference type="Gene3D" id="1.10.390.10">
    <property type="entry name" value="Neutral Protease Domain 2"/>
    <property type="match status" value="1"/>
</dbReference>
<dbReference type="PRINTS" id="PR00730">
    <property type="entry name" value="THERMOLYSIN"/>
</dbReference>
<dbReference type="InterPro" id="IPR001570">
    <property type="entry name" value="Peptidase_M4_C_domain"/>
</dbReference>
<evidence type="ECO:0000256" key="2">
    <source>
        <dbReference type="ARBA" id="ARBA00009388"/>
    </source>
</evidence>
<comment type="subcellular location">
    <subcellularLocation>
        <location evidence="10">Secreted</location>
    </subcellularLocation>
</comment>
<dbReference type="InterPro" id="IPR027268">
    <property type="entry name" value="Peptidase_M4/M1_CTD_sf"/>
</dbReference>
<keyword evidence="4" id="KW-0479">Metal-binding</keyword>
<evidence type="ECO:0000313" key="15">
    <source>
        <dbReference type="Proteomes" id="UP000308230"/>
    </source>
</evidence>
<keyword evidence="6 10" id="KW-0378">Hydrolase</keyword>
<keyword evidence="5" id="KW-0732">Signal</keyword>
<comment type="function">
    <text evidence="10">Extracellular zinc metalloprotease.</text>
</comment>
<dbReference type="AlphaFoldDB" id="A0A5R9F9P8"/>
<dbReference type="Pfam" id="PF07504">
    <property type="entry name" value="FTP"/>
    <property type="match status" value="1"/>
</dbReference>
<feature type="active site" evidence="9">
    <location>
        <position position="389"/>
    </location>
</feature>
<name>A0A5R9F9P8_9BACL</name>
<dbReference type="EC" id="3.4.24.-" evidence="10"/>